<dbReference type="Proteomes" id="UP001634394">
    <property type="component" value="Unassembled WGS sequence"/>
</dbReference>
<comment type="caution">
    <text evidence="1">The sequence shown here is derived from an EMBL/GenBank/DDBJ whole genome shotgun (WGS) entry which is preliminary data.</text>
</comment>
<keyword evidence="2" id="KW-1185">Reference proteome</keyword>
<sequence length="51" mass="5506">ASRIAVGQFNQIGKDDGCLGSNAFLEAKLDGSEYFHKVGRDDGMVPKSQFT</sequence>
<protein>
    <submittedName>
        <fullName evidence="1">Uncharacterized protein</fullName>
    </submittedName>
</protein>
<reference evidence="1 2" key="1">
    <citation type="submission" date="2024-11" db="EMBL/GenBank/DDBJ databases">
        <title>Chromosome-level genome assembly of the freshwater bivalve Anodonta woodiana.</title>
        <authorList>
            <person name="Chen X."/>
        </authorList>
    </citation>
    <scope>NUCLEOTIDE SEQUENCE [LARGE SCALE GENOMIC DNA]</scope>
    <source>
        <strain evidence="1">MN2024</strain>
        <tissue evidence="1">Gills</tissue>
    </source>
</reference>
<accession>A0ABD3VUH8</accession>
<dbReference type="EMBL" id="JBJQND010000010">
    <property type="protein sequence ID" value="KAL3864178.1"/>
    <property type="molecule type" value="Genomic_DNA"/>
</dbReference>
<feature type="non-terminal residue" evidence="1">
    <location>
        <position position="1"/>
    </location>
</feature>
<dbReference type="AlphaFoldDB" id="A0ABD3VUH8"/>
<evidence type="ECO:0000313" key="1">
    <source>
        <dbReference type="EMBL" id="KAL3864178.1"/>
    </source>
</evidence>
<evidence type="ECO:0000313" key="2">
    <source>
        <dbReference type="Proteomes" id="UP001634394"/>
    </source>
</evidence>
<feature type="non-terminal residue" evidence="1">
    <location>
        <position position="51"/>
    </location>
</feature>
<name>A0ABD3VUH8_SINWO</name>
<gene>
    <name evidence="1" type="ORF">ACJMK2_005884</name>
</gene>
<organism evidence="1 2">
    <name type="scientific">Sinanodonta woodiana</name>
    <name type="common">Chinese pond mussel</name>
    <name type="synonym">Anodonta woodiana</name>
    <dbReference type="NCBI Taxonomy" id="1069815"/>
    <lineage>
        <taxon>Eukaryota</taxon>
        <taxon>Metazoa</taxon>
        <taxon>Spiralia</taxon>
        <taxon>Lophotrochozoa</taxon>
        <taxon>Mollusca</taxon>
        <taxon>Bivalvia</taxon>
        <taxon>Autobranchia</taxon>
        <taxon>Heteroconchia</taxon>
        <taxon>Palaeoheterodonta</taxon>
        <taxon>Unionida</taxon>
        <taxon>Unionoidea</taxon>
        <taxon>Unionidae</taxon>
        <taxon>Unioninae</taxon>
        <taxon>Sinanodonta</taxon>
    </lineage>
</organism>
<proteinExistence type="predicted"/>